<dbReference type="EMBL" id="CAUYUJ010022077">
    <property type="protein sequence ID" value="CAK0908787.1"/>
    <property type="molecule type" value="Genomic_DNA"/>
</dbReference>
<evidence type="ECO:0000313" key="2">
    <source>
        <dbReference type="Proteomes" id="UP001189429"/>
    </source>
</evidence>
<name>A0ABN9YB11_9DINO</name>
<keyword evidence="2" id="KW-1185">Reference proteome</keyword>
<evidence type="ECO:0000313" key="1">
    <source>
        <dbReference type="EMBL" id="CAK0908787.1"/>
    </source>
</evidence>
<gene>
    <name evidence="1" type="ORF">PCOR1329_LOCUS83383</name>
</gene>
<dbReference type="Proteomes" id="UP001189429">
    <property type="component" value="Unassembled WGS sequence"/>
</dbReference>
<organism evidence="1 2">
    <name type="scientific">Prorocentrum cordatum</name>
    <dbReference type="NCBI Taxonomy" id="2364126"/>
    <lineage>
        <taxon>Eukaryota</taxon>
        <taxon>Sar</taxon>
        <taxon>Alveolata</taxon>
        <taxon>Dinophyceae</taxon>
        <taxon>Prorocentrales</taxon>
        <taxon>Prorocentraceae</taxon>
        <taxon>Prorocentrum</taxon>
    </lineage>
</organism>
<feature type="non-terminal residue" evidence="1">
    <location>
        <position position="1"/>
    </location>
</feature>
<accession>A0ABN9YB11</accession>
<comment type="caution">
    <text evidence="1">The sequence shown here is derived from an EMBL/GenBank/DDBJ whole genome shotgun (WGS) entry which is preliminary data.</text>
</comment>
<protein>
    <submittedName>
        <fullName evidence="1">Uncharacterized protein</fullName>
    </submittedName>
</protein>
<sequence length="102" mass="11407">KAVGPAVQVLADFIAAHVEGKTQVQLARYVKHFQISQPKGQKSKRMEGKAKFVMRFEEHLEAGKAAVEILEQILVESKAEEVIGSAPRVREEREISAILNKR</sequence>
<proteinExistence type="predicted"/>
<reference evidence="1" key="1">
    <citation type="submission" date="2023-10" db="EMBL/GenBank/DDBJ databases">
        <authorList>
            <person name="Chen Y."/>
            <person name="Shah S."/>
            <person name="Dougan E. K."/>
            <person name="Thang M."/>
            <person name="Chan C."/>
        </authorList>
    </citation>
    <scope>NUCLEOTIDE SEQUENCE [LARGE SCALE GENOMIC DNA]</scope>
</reference>